<gene>
    <name evidence="2" type="ORF">C1645_803687</name>
</gene>
<sequence>MSSEKNVSQKLRYYGLKIVIASRYLLSDGKVYPCLQGATLFYDFPAGVLLPQAGCVLICSDKNETGATNYKKGSKKKDSKSSQNITKQVVVKNELEILFAKQEAMKKELEILSTKKDVVKKELEVAQHLWDENNLMRQLIQQKLQFIKIGYFCLSKFWLDLTVKFWLELRSYKNLGLHFEPEPGKFMKNNLQ</sequence>
<name>A0A397T767_9GLOM</name>
<dbReference type="EMBL" id="QKYT01000089">
    <property type="protein sequence ID" value="RIA94130.1"/>
    <property type="molecule type" value="Genomic_DNA"/>
</dbReference>
<proteinExistence type="predicted"/>
<accession>A0A397T767</accession>
<keyword evidence="1" id="KW-0175">Coiled coil</keyword>
<dbReference type="AlphaFoldDB" id="A0A397T767"/>
<comment type="caution">
    <text evidence="2">The sequence shown here is derived from an EMBL/GenBank/DDBJ whole genome shotgun (WGS) entry which is preliminary data.</text>
</comment>
<evidence type="ECO:0000256" key="1">
    <source>
        <dbReference type="SAM" id="Coils"/>
    </source>
</evidence>
<keyword evidence="3" id="KW-1185">Reference proteome</keyword>
<feature type="coiled-coil region" evidence="1">
    <location>
        <begin position="92"/>
        <end position="122"/>
    </location>
</feature>
<organism evidence="2 3">
    <name type="scientific">Glomus cerebriforme</name>
    <dbReference type="NCBI Taxonomy" id="658196"/>
    <lineage>
        <taxon>Eukaryota</taxon>
        <taxon>Fungi</taxon>
        <taxon>Fungi incertae sedis</taxon>
        <taxon>Mucoromycota</taxon>
        <taxon>Glomeromycotina</taxon>
        <taxon>Glomeromycetes</taxon>
        <taxon>Glomerales</taxon>
        <taxon>Glomeraceae</taxon>
        <taxon>Glomus</taxon>
    </lineage>
</organism>
<dbReference type="Proteomes" id="UP000265703">
    <property type="component" value="Unassembled WGS sequence"/>
</dbReference>
<evidence type="ECO:0000313" key="3">
    <source>
        <dbReference type="Proteomes" id="UP000265703"/>
    </source>
</evidence>
<evidence type="ECO:0000313" key="2">
    <source>
        <dbReference type="EMBL" id="RIA94130.1"/>
    </source>
</evidence>
<reference evidence="2 3" key="1">
    <citation type="submission" date="2018-06" db="EMBL/GenBank/DDBJ databases">
        <title>Comparative genomics reveals the genomic features of Rhizophagus irregularis, R. cerebriforme, R. diaphanum and Gigaspora rosea, and their symbiotic lifestyle signature.</title>
        <authorList>
            <person name="Morin E."/>
            <person name="San Clemente H."/>
            <person name="Chen E.C.H."/>
            <person name="De La Providencia I."/>
            <person name="Hainaut M."/>
            <person name="Kuo A."/>
            <person name="Kohler A."/>
            <person name="Murat C."/>
            <person name="Tang N."/>
            <person name="Roy S."/>
            <person name="Loubradou J."/>
            <person name="Henrissat B."/>
            <person name="Grigoriev I.V."/>
            <person name="Corradi N."/>
            <person name="Roux C."/>
            <person name="Martin F.M."/>
        </authorList>
    </citation>
    <scope>NUCLEOTIDE SEQUENCE [LARGE SCALE GENOMIC DNA]</scope>
    <source>
        <strain evidence="2 3">DAOM 227022</strain>
    </source>
</reference>
<protein>
    <submittedName>
        <fullName evidence="2">Uncharacterized protein</fullName>
    </submittedName>
</protein>